<accession>A0A2B7Z3X1</accession>
<evidence type="ECO:0000313" key="2">
    <source>
        <dbReference type="Proteomes" id="UP000224634"/>
    </source>
</evidence>
<reference evidence="1 2" key="1">
    <citation type="submission" date="2017-10" db="EMBL/GenBank/DDBJ databases">
        <title>Comparative genomics in systemic dimorphic fungi from Ajellomycetaceae.</title>
        <authorList>
            <person name="Munoz J.F."/>
            <person name="Mcewen J.G."/>
            <person name="Clay O.K."/>
            <person name="Cuomo C.A."/>
        </authorList>
    </citation>
    <scope>NUCLEOTIDE SEQUENCE [LARGE SCALE GENOMIC DNA]</scope>
    <source>
        <strain evidence="1 2">UAMH7299</strain>
    </source>
</reference>
<gene>
    <name evidence="1" type="ORF">AJ80_00193</name>
</gene>
<organism evidence="1 2">
    <name type="scientific">Polytolypa hystricis (strain UAMH7299)</name>
    <dbReference type="NCBI Taxonomy" id="1447883"/>
    <lineage>
        <taxon>Eukaryota</taxon>
        <taxon>Fungi</taxon>
        <taxon>Dikarya</taxon>
        <taxon>Ascomycota</taxon>
        <taxon>Pezizomycotina</taxon>
        <taxon>Eurotiomycetes</taxon>
        <taxon>Eurotiomycetidae</taxon>
        <taxon>Onygenales</taxon>
        <taxon>Onygenales incertae sedis</taxon>
        <taxon>Polytolypa</taxon>
    </lineage>
</organism>
<keyword evidence="2" id="KW-1185">Reference proteome</keyword>
<dbReference type="AlphaFoldDB" id="A0A2B7Z3X1"/>
<proteinExistence type="predicted"/>
<dbReference type="EMBL" id="PDNA01000002">
    <property type="protein sequence ID" value="PGH27939.1"/>
    <property type="molecule type" value="Genomic_DNA"/>
</dbReference>
<evidence type="ECO:0000313" key="1">
    <source>
        <dbReference type="EMBL" id="PGH27939.1"/>
    </source>
</evidence>
<comment type="caution">
    <text evidence="1">The sequence shown here is derived from an EMBL/GenBank/DDBJ whole genome shotgun (WGS) entry which is preliminary data.</text>
</comment>
<name>A0A2B7Z3X1_POLH7</name>
<protein>
    <submittedName>
        <fullName evidence="1">Uncharacterized protein</fullName>
    </submittedName>
</protein>
<dbReference type="Proteomes" id="UP000224634">
    <property type="component" value="Unassembled WGS sequence"/>
</dbReference>
<sequence length="219" mass="24958">MSWSRTPVEIRLLILEILADPDNYMSFKEREEYYCDQCARSIDEYFENGGCYLCAGDPDEDPDDYDYCDDCAEHYNQEPKEEFDGEFGALVLETILQSAALETVQIEYVLYYLEDDDAIEVLKRGIAKVKISTSDSSDVQWPYLGPWLCAAVGGKCLGCVELLLQAGAGLDFDCGTPVFIMFQQRSIELLDFFSKYNASLDWGSFEEAREAFSRGLCYY</sequence>